<dbReference type="Pfam" id="PF00211">
    <property type="entry name" value="Guanylate_cyc"/>
    <property type="match status" value="1"/>
</dbReference>
<dbReference type="Gene3D" id="6.10.340.10">
    <property type="match status" value="1"/>
</dbReference>
<organism evidence="10 11">
    <name type="scientific">Nocardioides marmorisolisilvae</name>
    <dbReference type="NCBI Taxonomy" id="1542737"/>
    <lineage>
        <taxon>Bacteria</taxon>
        <taxon>Bacillati</taxon>
        <taxon>Actinomycetota</taxon>
        <taxon>Actinomycetes</taxon>
        <taxon>Propionibacteriales</taxon>
        <taxon>Nocardioidaceae</taxon>
        <taxon>Nocardioides</taxon>
    </lineage>
</organism>
<name>A0A3N0DWZ5_9ACTN</name>
<comment type="caution">
    <text evidence="10">The sequence shown here is derived from an EMBL/GenBank/DDBJ whole genome shotgun (WGS) entry which is preliminary data.</text>
</comment>
<gene>
    <name evidence="10" type="ORF">EFL95_14560</name>
</gene>
<feature type="domain" description="HAMP" evidence="9">
    <location>
        <begin position="245"/>
        <end position="297"/>
    </location>
</feature>
<dbReference type="PROSITE" id="PS50125">
    <property type="entry name" value="GUANYLATE_CYCLASE_2"/>
    <property type="match status" value="1"/>
</dbReference>
<evidence type="ECO:0000259" key="9">
    <source>
        <dbReference type="PROSITE" id="PS50885"/>
    </source>
</evidence>
<evidence type="ECO:0000256" key="4">
    <source>
        <dbReference type="ARBA" id="ARBA00022692"/>
    </source>
</evidence>
<dbReference type="SMART" id="SM00304">
    <property type="entry name" value="HAMP"/>
    <property type="match status" value="1"/>
</dbReference>
<feature type="transmembrane region" description="Helical" evidence="7">
    <location>
        <begin position="110"/>
        <end position="131"/>
    </location>
</feature>
<dbReference type="GO" id="GO:0004016">
    <property type="term" value="F:adenylate cyclase activity"/>
    <property type="evidence" value="ECO:0007669"/>
    <property type="project" value="UniProtKB-ARBA"/>
</dbReference>
<dbReference type="GO" id="GO:0005886">
    <property type="term" value="C:plasma membrane"/>
    <property type="evidence" value="ECO:0007669"/>
    <property type="project" value="UniProtKB-SubCell"/>
</dbReference>
<accession>A0A3N0DWZ5</accession>
<dbReference type="PROSITE" id="PS50885">
    <property type="entry name" value="HAMP"/>
    <property type="match status" value="1"/>
</dbReference>
<dbReference type="RefSeq" id="WP_123234631.1">
    <property type="nucleotide sequence ID" value="NZ_RJSG01000002.1"/>
</dbReference>
<dbReference type="CDD" id="cd06225">
    <property type="entry name" value="HAMP"/>
    <property type="match status" value="1"/>
</dbReference>
<keyword evidence="3" id="KW-1003">Cell membrane</keyword>
<dbReference type="InterPro" id="IPR050697">
    <property type="entry name" value="Adenylyl/Guanylyl_Cyclase_3/4"/>
</dbReference>
<evidence type="ECO:0000256" key="2">
    <source>
        <dbReference type="ARBA" id="ARBA00005381"/>
    </source>
</evidence>
<dbReference type="GO" id="GO:0035556">
    <property type="term" value="P:intracellular signal transduction"/>
    <property type="evidence" value="ECO:0007669"/>
    <property type="project" value="InterPro"/>
</dbReference>
<dbReference type="InterPro" id="IPR001054">
    <property type="entry name" value="A/G_cyclase"/>
</dbReference>
<dbReference type="Pfam" id="PF00672">
    <property type="entry name" value="HAMP"/>
    <property type="match status" value="1"/>
</dbReference>
<dbReference type="PANTHER" id="PTHR43081:SF17">
    <property type="entry name" value="BLL5647 PROTEIN"/>
    <property type="match status" value="1"/>
</dbReference>
<dbReference type="InterPro" id="IPR003660">
    <property type="entry name" value="HAMP_dom"/>
</dbReference>
<evidence type="ECO:0000313" key="11">
    <source>
        <dbReference type="Proteomes" id="UP000277094"/>
    </source>
</evidence>
<dbReference type="EMBL" id="RJSG01000002">
    <property type="protein sequence ID" value="RNL80129.1"/>
    <property type="molecule type" value="Genomic_DNA"/>
</dbReference>
<dbReference type="GO" id="GO:0006171">
    <property type="term" value="P:cAMP biosynthetic process"/>
    <property type="evidence" value="ECO:0007669"/>
    <property type="project" value="TreeGrafter"/>
</dbReference>
<dbReference type="AlphaFoldDB" id="A0A3N0DWZ5"/>
<dbReference type="SMART" id="SM00044">
    <property type="entry name" value="CYCc"/>
    <property type="match status" value="1"/>
</dbReference>
<keyword evidence="4 7" id="KW-0812">Transmembrane</keyword>
<feature type="transmembrane region" description="Helical" evidence="7">
    <location>
        <begin position="56"/>
        <end position="78"/>
    </location>
</feature>
<evidence type="ECO:0000256" key="6">
    <source>
        <dbReference type="ARBA" id="ARBA00023136"/>
    </source>
</evidence>
<feature type="domain" description="Guanylate cyclase" evidence="8">
    <location>
        <begin position="329"/>
        <end position="453"/>
    </location>
</feature>
<feature type="transmembrane region" description="Helical" evidence="7">
    <location>
        <begin position="137"/>
        <end position="160"/>
    </location>
</feature>
<evidence type="ECO:0000256" key="5">
    <source>
        <dbReference type="ARBA" id="ARBA00022989"/>
    </source>
</evidence>
<dbReference type="Proteomes" id="UP000277094">
    <property type="component" value="Unassembled WGS sequence"/>
</dbReference>
<dbReference type="SUPFAM" id="SSF158472">
    <property type="entry name" value="HAMP domain-like"/>
    <property type="match status" value="1"/>
</dbReference>
<comment type="similarity">
    <text evidence="2">Belongs to the adenylyl cyclase class-3 family.</text>
</comment>
<keyword evidence="5 7" id="KW-1133">Transmembrane helix</keyword>
<dbReference type="SUPFAM" id="SSF55073">
    <property type="entry name" value="Nucleotide cyclase"/>
    <property type="match status" value="1"/>
</dbReference>
<keyword evidence="6 7" id="KW-0472">Membrane</keyword>
<comment type="subcellular location">
    <subcellularLocation>
        <location evidence="1">Cell membrane</location>
        <topology evidence="1">Multi-pass membrane protein</topology>
    </subcellularLocation>
</comment>
<feature type="transmembrane region" description="Helical" evidence="7">
    <location>
        <begin position="223"/>
        <end position="244"/>
    </location>
</feature>
<dbReference type="OrthoDB" id="368920at2"/>
<evidence type="ECO:0000256" key="3">
    <source>
        <dbReference type="ARBA" id="ARBA00022475"/>
    </source>
</evidence>
<evidence type="ECO:0000256" key="1">
    <source>
        <dbReference type="ARBA" id="ARBA00004651"/>
    </source>
</evidence>
<dbReference type="CDD" id="cd07302">
    <property type="entry name" value="CHD"/>
    <property type="match status" value="1"/>
</dbReference>
<reference evidence="10 11" key="1">
    <citation type="submission" date="2018-11" db="EMBL/GenBank/DDBJ databases">
        <authorList>
            <person name="Li F."/>
        </authorList>
    </citation>
    <scope>NUCLEOTIDE SEQUENCE [LARGE SCALE GENOMIC DNA]</scope>
    <source>
        <strain evidence="10 11">KIS18-7</strain>
    </source>
</reference>
<feature type="transmembrane region" description="Helical" evidence="7">
    <location>
        <begin position="190"/>
        <end position="211"/>
    </location>
</feature>
<keyword evidence="11" id="KW-1185">Reference proteome</keyword>
<evidence type="ECO:0000313" key="10">
    <source>
        <dbReference type="EMBL" id="RNL80129.1"/>
    </source>
</evidence>
<dbReference type="PANTHER" id="PTHR43081">
    <property type="entry name" value="ADENYLATE CYCLASE, TERMINAL-DIFFERENTIATION SPECIFIC-RELATED"/>
    <property type="match status" value="1"/>
</dbReference>
<dbReference type="Gene3D" id="3.30.70.1230">
    <property type="entry name" value="Nucleotide cyclase"/>
    <property type="match status" value="1"/>
</dbReference>
<protein>
    <submittedName>
        <fullName evidence="10">Adenylate/guanylate cyclase domain-containing protein</fullName>
    </submittedName>
</protein>
<evidence type="ECO:0000259" key="8">
    <source>
        <dbReference type="PROSITE" id="PS50125"/>
    </source>
</evidence>
<feature type="transmembrane region" description="Helical" evidence="7">
    <location>
        <begin position="20"/>
        <end position="44"/>
    </location>
</feature>
<dbReference type="InterPro" id="IPR029787">
    <property type="entry name" value="Nucleotide_cyclase"/>
</dbReference>
<evidence type="ECO:0000256" key="7">
    <source>
        <dbReference type="SAM" id="Phobius"/>
    </source>
</evidence>
<sequence>MRHLTAYGLHGPDIRGVRPYQVIGLVWFANFIGAMVLFVDYLVVLPFPAKYATHDIVFPNVVLGLVLMVLSWLVLGVVGAPRTHKALDWTVRGMAPDEEERELTLNLPWWLFWMQVVIWIVSCIVFFYANIDVGAMYALQLSTTVIISGLATAATTYLLCMRLFKSAITRVLELSPPQQGSTAGVGQKAVFIYTLTTAVPMVGLIGMVAFAGESGVSLSQLSASGLVIGLGALLTGLFATVLFAKSVGEPLGGLTEALAAIENGDLNVSVIVDDAGEIGQLQTGVNKMVHALREREQLRDLFGRHVGEDVARLALSQGVELGGEEREAAALFVDVIGSTRYAATHPAAEVVAALNRFFEVVVSVVSEHGGLVNKFEGDAALCIFGAPLELDDPAASALAAARTMAARLKEAVPELDAGIGVSHGLVIAGNIGSTERLEYTVIGDPVNEAARLTEQAKERPERVVASQRIVDKAADGEKARWKLLEPILLRGRLETTTLAVPV</sequence>
<proteinExistence type="inferred from homology"/>